<dbReference type="AlphaFoldDB" id="A0A6C0EBK6"/>
<evidence type="ECO:0000313" key="1">
    <source>
        <dbReference type="EMBL" id="QHT26001.1"/>
    </source>
</evidence>
<name>A0A6C0EBK6_9ZZZZ</name>
<organism evidence="1">
    <name type="scientific">viral metagenome</name>
    <dbReference type="NCBI Taxonomy" id="1070528"/>
    <lineage>
        <taxon>unclassified sequences</taxon>
        <taxon>metagenomes</taxon>
        <taxon>organismal metagenomes</taxon>
    </lineage>
</organism>
<accession>A0A6C0EBK6</accession>
<sequence>MAESIGDIDNYIINLRTIDNKTFELTATCGDKIFIKIVTEDDIKKISSLCEISPFLIKKTLEEHLHSDKKHSAFFRFTYAPNKITLTYDIDMNHVSQPITFDLTEYTLHTIDKKLTDLKIELKKDILEYHILSSCDYDDKDNEFVYNCDLGSARKKHINKFKNLIKNYYVKNTVVYRDIHDNSGLRNSICEIQPLVCEISKHCLHIHGWMVEGDDFFLVERKEGYKVWLQLPFKFKRNIISNDNKYFINRDGVLTSNIITDCDSILKDKEIILKNDIINPVKGTYVIIDTTFTLSEKPMPKA</sequence>
<protein>
    <submittedName>
        <fullName evidence="1">Uncharacterized protein</fullName>
    </submittedName>
</protein>
<reference evidence="1" key="1">
    <citation type="journal article" date="2020" name="Nature">
        <title>Giant virus diversity and host interactions through global metagenomics.</title>
        <authorList>
            <person name="Schulz F."/>
            <person name="Roux S."/>
            <person name="Paez-Espino D."/>
            <person name="Jungbluth S."/>
            <person name="Walsh D.A."/>
            <person name="Denef V.J."/>
            <person name="McMahon K.D."/>
            <person name="Konstantinidis K.T."/>
            <person name="Eloe-Fadrosh E.A."/>
            <person name="Kyrpides N.C."/>
            <person name="Woyke T."/>
        </authorList>
    </citation>
    <scope>NUCLEOTIDE SEQUENCE</scope>
    <source>
        <strain evidence="1">GVMAG-M-3300023179-27</strain>
    </source>
</reference>
<dbReference type="EMBL" id="MN739777">
    <property type="protein sequence ID" value="QHT26001.1"/>
    <property type="molecule type" value="Genomic_DNA"/>
</dbReference>
<proteinExistence type="predicted"/>